<dbReference type="PANTHER" id="PTHR43918">
    <property type="entry name" value="ACETYLCHOLINESTERASE"/>
    <property type="match status" value="1"/>
</dbReference>
<dbReference type="GeneID" id="83182167"/>
<dbReference type="Gene3D" id="3.40.50.1820">
    <property type="entry name" value="alpha/beta hydrolase"/>
    <property type="match status" value="1"/>
</dbReference>
<feature type="domain" description="Carboxylesterase type B" evidence="4">
    <location>
        <begin position="45"/>
        <end position="523"/>
    </location>
</feature>
<dbReference type="GO" id="GO:0072330">
    <property type="term" value="P:monocarboxylic acid biosynthetic process"/>
    <property type="evidence" value="ECO:0007669"/>
    <property type="project" value="UniProtKB-ARBA"/>
</dbReference>
<evidence type="ECO:0000313" key="5">
    <source>
        <dbReference type="EMBL" id="KAJ5198687.1"/>
    </source>
</evidence>
<dbReference type="GO" id="GO:0017000">
    <property type="term" value="P:antibiotic biosynthetic process"/>
    <property type="evidence" value="ECO:0007669"/>
    <property type="project" value="UniProtKB-ARBA"/>
</dbReference>
<sequence>MTIYMSLVLIVGLFGGLLSAAPPTSLPKAAILDLGYTRYQGVSLYNDVDQYLGMRYAKAPVHELRFRAPEDPEHNSKLLDASSFGPICVGVGQAPSDSLAEDCLFINIWKPTNASSGLNLPVWLFIQGGGYANNANANYNGSDVVEQSGHDIVFVNFNYRVGALGFLASETIRQNGSLNAGLLDQRKALLWVKKYIRHFGGNPNHVVIHGDSSGSGSVAHHLTAYGGRNDNLFVGAVAESTFWPTQRTVAEMQFQYERFVKDVGCDGHDDSLSCLRSAHIDTIQEYDVDQPFPGGSSNPAPLWYFLPVVDGELVQDRLYTSFDQDKLIHVPLVVTDDNNEGTDFAYNATSPDEVAQFIKNNYPGLSDLQLDTINKAYPVMDPLPKHAAYFPSAAAAYGESTFTCPGNHMAASMSRYFSPGKVWNYRFNVQDPTEIANGMGVPHVFDLPAIFGVGETNEPTYSYATTNSAIIPITMDYYISFIKALDPNEYRNENAPVWLAWGNNQGQRLKLQTNSTKMEEVPPEQAERCAMWMGLAAAMEH</sequence>
<keyword evidence="2 3" id="KW-0378">Hydrolase</keyword>
<dbReference type="PROSITE" id="PS00941">
    <property type="entry name" value="CARBOXYLESTERASE_B_2"/>
    <property type="match status" value="1"/>
</dbReference>
<accession>A0A9W9JMJ8</accession>
<keyword evidence="6" id="KW-1185">Reference proteome</keyword>
<dbReference type="EC" id="3.1.1.-" evidence="3"/>
<dbReference type="InterPro" id="IPR029058">
    <property type="entry name" value="AB_hydrolase_fold"/>
</dbReference>
<dbReference type="OrthoDB" id="408631at2759"/>
<dbReference type="RefSeq" id="XP_058307115.1">
    <property type="nucleotide sequence ID" value="XM_058454866.1"/>
</dbReference>
<feature type="chain" id="PRO_5041020186" description="Carboxylic ester hydrolase" evidence="3">
    <location>
        <begin position="21"/>
        <end position="541"/>
    </location>
</feature>
<evidence type="ECO:0000313" key="6">
    <source>
        <dbReference type="Proteomes" id="UP001150904"/>
    </source>
</evidence>
<comment type="similarity">
    <text evidence="1 3">Belongs to the type-B carboxylesterase/lipase family.</text>
</comment>
<evidence type="ECO:0000259" key="4">
    <source>
        <dbReference type="Pfam" id="PF00135"/>
    </source>
</evidence>
<dbReference type="EMBL" id="JAPQKR010000014">
    <property type="protein sequence ID" value="KAJ5198687.1"/>
    <property type="molecule type" value="Genomic_DNA"/>
</dbReference>
<evidence type="ECO:0000256" key="1">
    <source>
        <dbReference type="ARBA" id="ARBA00005964"/>
    </source>
</evidence>
<name>A0A9W9JMJ8_9EURO</name>
<dbReference type="Proteomes" id="UP001150904">
    <property type="component" value="Unassembled WGS sequence"/>
</dbReference>
<protein>
    <recommendedName>
        <fullName evidence="3">Carboxylic ester hydrolase</fullName>
        <ecNumber evidence="3">3.1.1.-</ecNumber>
    </recommendedName>
</protein>
<reference evidence="5" key="1">
    <citation type="submission" date="2022-12" db="EMBL/GenBank/DDBJ databases">
        <authorList>
            <person name="Petersen C."/>
        </authorList>
    </citation>
    <scope>NUCLEOTIDE SEQUENCE</scope>
    <source>
        <strain evidence="5">IBT 15544</strain>
    </source>
</reference>
<dbReference type="PANTHER" id="PTHR43918:SF4">
    <property type="entry name" value="CARBOXYLIC ESTER HYDROLASE"/>
    <property type="match status" value="1"/>
</dbReference>
<dbReference type="InterPro" id="IPR050654">
    <property type="entry name" value="AChE-related_enzymes"/>
</dbReference>
<dbReference type="Pfam" id="PF00135">
    <property type="entry name" value="COesterase"/>
    <property type="match status" value="1"/>
</dbReference>
<feature type="signal peptide" evidence="3">
    <location>
        <begin position="1"/>
        <end position="20"/>
    </location>
</feature>
<reference evidence="5" key="2">
    <citation type="journal article" date="2023" name="IMA Fungus">
        <title>Comparative genomic study of the Penicillium genus elucidates a diverse pangenome and 15 lateral gene transfer events.</title>
        <authorList>
            <person name="Petersen C."/>
            <person name="Sorensen T."/>
            <person name="Nielsen M.R."/>
            <person name="Sondergaard T.E."/>
            <person name="Sorensen J.L."/>
            <person name="Fitzpatrick D.A."/>
            <person name="Frisvad J.C."/>
            <person name="Nielsen K.L."/>
        </authorList>
    </citation>
    <scope>NUCLEOTIDE SEQUENCE</scope>
    <source>
        <strain evidence="5">IBT 15544</strain>
    </source>
</reference>
<dbReference type="InterPro" id="IPR019819">
    <property type="entry name" value="Carboxylesterase_B_CS"/>
</dbReference>
<dbReference type="SUPFAM" id="SSF53474">
    <property type="entry name" value="alpha/beta-Hydrolases"/>
    <property type="match status" value="1"/>
</dbReference>
<proteinExistence type="inferred from homology"/>
<dbReference type="AlphaFoldDB" id="A0A9W9JMJ8"/>
<dbReference type="InterPro" id="IPR002018">
    <property type="entry name" value="CarbesteraseB"/>
</dbReference>
<evidence type="ECO:0000256" key="2">
    <source>
        <dbReference type="ARBA" id="ARBA00022801"/>
    </source>
</evidence>
<evidence type="ECO:0000256" key="3">
    <source>
        <dbReference type="RuleBase" id="RU361235"/>
    </source>
</evidence>
<dbReference type="InterPro" id="IPR019826">
    <property type="entry name" value="Carboxylesterase_B_AS"/>
</dbReference>
<dbReference type="GO" id="GO:0052689">
    <property type="term" value="F:carboxylic ester hydrolase activity"/>
    <property type="evidence" value="ECO:0007669"/>
    <property type="project" value="TreeGrafter"/>
</dbReference>
<gene>
    <name evidence="5" type="ORF">N7498_007804</name>
</gene>
<organism evidence="5 6">
    <name type="scientific">Penicillium cinerascens</name>
    <dbReference type="NCBI Taxonomy" id="70096"/>
    <lineage>
        <taxon>Eukaryota</taxon>
        <taxon>Fungi</taxon>
        <taxon>Dikarya</taxon>
        <taxon>Ascomycota</taxon>
        <taxon>Pezizomycotina</taxon>
        <taxon>Eurotiomycetes</taxon>
        <taxon>Eurotiomycetidae</taxon>
        <taxon>Eurotiales</taxon>
        <taxon>Aspergillaceae</taxon>
        <taxon>Penicillium</taxon>
    </lineage>
</organism>
<keyword evidence="3" id="KW-0732">Signal</keyword>
<dbReference type="PROSITE" id="PS00122">
    <property type="entry name" value="CARBOXYLESTERASE_B_1"/>
    <property type="match status" value="1"/>
</dbReference>
<comment type="caution">
    <text evidence="5">The sequence shown here is derived from an EMBL/GenBank/DDBJ whole genome shotgun (WGS) entry which is preliminary data.</text>
</comment>